<dbReference type="InterPro" id="IPR011006">
    <property type="entry name" value="CheY-like_superfamily"/>
</dbReference>
<dbReference type="SMART" id="SM00388">
    <property type="entry name" value="HisKA"/>
    <property type="match status" value="1"/>
</dbReference>
<comment type="catalytic activity">
    <reaction evidence="1">
        <text>ATP + protein L-histidine = ADP + protein N-phospho-L-histidine.</text>
        <dbReference type="EC" id="2.7.13.3"/>
    </reaction>
</comment>
<dbReference type="PRINTS" id="PR00344">
    <property type="entry name" value="BCTRLSENSOR"/>
</dbReference>
<keyword evidence="6 12" id="KW-0812">Transmembrane</keyword>
<dbReference type="InterPro" id="IPR001789">
    <property type="entry name" value="Sig_transdc_resp-reg_receiver"/>
</dbReference>
<dbReference type="InterPro" id="IPR036641">
    <property type="entry name" value="HPT_dom_sf"/>
</dbReference>
<dbReference type="EC" id="2.7.13.3" evidence="3"/>
<feature type="domain" description="PAS" evidence="15">
    <location>
        <begin position="327"/>
        <end position="399"/>
    </location>
</feature>
<dbReference type="Gene3D" id="3.30.450.20">
    <property type="entry name" value="PAS domain"/>
    <property type="match status" value="4"/>
</dbReference>
<evidence type="ECO:0000256" key="1">
    <source>
        <dbReference type="ARBA" id="ARBA00000085"/>
    </source>
</evidence>
<evidence type="ECO:0000256" key="6">
    <source>
        <dbReference type="ARBA" id="ARBA00022692"/>
    </source>
</evidence>
<dbReference type="CDD" id="cd00088">
    <property type="entry name" value="HPT"/>
    <property type="match status" value="1"/>
</dbReference>
<dbReference type="CDD" id="cd12914">
    <property type="entry name" value="PDC1_DGC_like"/>
    <property type="match status" value="1"/>
</dbReference>
<evidence type="ECO:0000256" key="3">
    <source>
        <dbReference type="ARBA" id="ARBA00012438"/>
    </source>
</evidence>
<dbReference type="Pfam" id="PF02518">
    <property type="entry name" value="HATPase_c"/>
    <property type="match status" value="1"/>
</dbReference>
<dbReference type="Gene3D" id="3.40.50.2300">
    <property type="match status" value="1"/>
</dbReference>
<dbReference type="CDD" id="cd00130">
    <property type="entry name" value="PAS"/>
    <property type="match status" value="2"/>
</dbReference>
<dbReference type="Gene3D" id="1.10.287.130">
    <property type="match status" value="1"/>
</dbReference>
<proteinExistence type="predicted"/>
<evidence type="ECO:0000256" key="9">
    <source>
        <dbReference type="ARBA" id="ARBA00023136"/>
    </source>
</evidence>
<evidence type="ECO:0000256" key="12">
    <source>
        <dbReference type="SAM" id="Phobius"/>
    </source>
</evidence>
<feature type="domain" description="Response regulatory" evidence="14">
    <location>
        <begin position="846"/>
        <end position="963"/>
    </location>
</feature>
<feature type="domain" description="Histidine kinase" evidence="13">
    <location>
        <begin position="599"/>
        <end position="822"/>
    </location>
</feature>
<dbReference type="PANTHER" id="PTHR45339">
    <property type="entry name" value="HYBRID SIGNAL TRANSDUCTION HISTIDINE KINASE J"/>
    <property type="match status" value="1"/>
</dbReference>
<dbReference type="InterPro" id="IPR013655">
    <property type="entry name" value="PAS_fold_3"/>
</dbReference>
<keyword evidence="4" id="KW-1003">Cell membrane</keyword>
<feature type="transmembrane region" description="Helical" evidence="12">
    <location>
        <begin position="289"/>
        <end position="312"/>
    </location>
</feature>
<dbReference type="RefSeq" id="WP_238245773.1">
    <property type="nucleotide sequence ID" value="NZ_BPQP01000066.1"/>
</dbReference>
<dbReference type="InterPro" id="IPR036097">
    <property type="entry name" value="HisK_dim/P_sf"/>
</dbReference>
<dbReference type="PROSITE" id="PS50113">
    <property type="entry name" value="PAC"/>
    <property type="match status" value="1"/>
</dbReference>
<dbReference type="Gene3D" id="3.30.565.10">
    <property type="entry name" value="Histidine kinase-like ATPase, C-terminal domain"/>
    <property type="match status" value="1"/>
</dbReference>
<organism evidence="17 18">
    <name type="scientific">Methylobacterium iners</name>
    <dbReference type="NCBI Taxonomy" id="418707"/>
    <lineage>
        <taxon>Bacteria</taxon>
        <taxon>Pseudomonadati</taxon>
        <taxon>Pseudomonadota</taxon>
        <taxon>Alphaproteobacteria</taxon>
        <taxon>Hyphomicrobiales</taxon>
        <taxon>Methylobacteriaceae</taxon>
        <taxon>Methylobacterium</taxon>
    </lineage>
</organism>
<evidence type="ECO:0000259" key="15">
    <source>
        <dbReference type="PROSITE" id="PS50112"/>
    </source>
</evidence>
<dbReference type="InterPro" id="IPR004358">
    <property type="entry name" value="Sig_transdc_His_kin-like_C"/>
</dbReference>
<dbReference type="SMART" id="SM00387">
    <property type="entry name" value="HATPase_c"/>
    <property type="match status" value="1"/>
</dbReference>
<feature type="domain" description="PAC" evidence="16">
    <location>
        <begin position="528"/>
        <end position="581"/>
    </location>
</feature>
<dbReference type="InterPro" id="IPR035965">
    <property type="entry name" value="PAS-like_dom_sf"/>
</dbReference>
<dbReference type="EMBL" id="BPQP01000066">
    <property type="protein sequence ID" value="GJD96683.1"/>
    <property type="molecule type" value="Genomic_DNA"/>
</dbReference>
<evidence type="ECO:0000256" key="11">
    <source>
        <dbReference type="SAM" id="MobiDB-lite"/>
    </source>
</evidence>
<feature type="transmembrane region" description="Helical" evidence="12">
    <location>
        <begin position="20"/>
        <end position="37"/>
    </location>
</feature>
<dbReference type="CDD" id="cd00082">
    <property type="entry name" value="HisKA"/>
    <property type="match status" value="1"/>
</dbReference>
<dbReference type="CDD" id="cd12915">
    <property type="entry name" value="PDC2_DGC_like"/>
    <property type="match status" value="1"/>
</dbReference>
<dbReference type="Pfam" id="PF00072">
    <property type="entry name" value="Response_reg"/>
    <property type="match status" value="1"/>
</dbReference>
<dbReference type="PANTHER" id="PTHR45339:SF3">
    <property type="entry name" value="HISTIDINE KINASE"/>
    <property type="match status" value="1"/>
</dbReference>
<dbReference type="SUPFAM" id="SSF47226">
    <property type="entry name" value="Histidine-containing phosphotransfer domain, HPT domain"/>
    <property type="match status" value="1"/>
</dbReference>
<keyword evidence="8" id="KW-0902">Two-component regulatory system</keyword>
<dbReference type="Pfam" id="PF08447">
    <property type="entry name" value="PAS_3"/>
    <property type="match status" value="2"/>
</dbReference>
<dbReference type="GO" id="GO:0016301">
    <property type="term" value="F:kinase activity"/>
    <property type="evidence" value="ECO:0007669"/>
    <property type="project" value="UniProtKB-KW"/>
</dbReference>
<evidence type="ECO:0000259" key="13">
    <source>
        <dbReference type="PROSITE" id="PS50109"/>
    </source>
</evidence>
<dbReference type="SUPFAM" id="SSF55785">
    <property type="entry name" value="PYP-like sensor domain (PAS domain)"/>
    <property type="match status" value="2"/>
</dbReference>
<dbReference type="Pfam" id="PF00512">
    <property type="entry name" value="HisKA"/>
    <property type="match status" value="1"/>
</dbReference>
<dbReference type="SUPFAM" id="SSF55874">
    <property type="entry name" value="ATPase domain of HSP90 chaperone/DNA topoisomerase II/histidine kinase"/>
    <property type="match status" value="1"/>
</dbReference>
<comment type="subcellular location">
    <subcellularLocation>
        <location evidence="2">Cell membrane</location>
        <topology evidence="2">Multi-pass membrane protein</topology>
    </subcellularLocation>
</comment>
<dbReference type="InterPro" id="IPR008207">
    <property type="entry name" value="Sig_transdc_His_kin_Hpt_dom"/>
</dbReference>
<dbReference type="PROSITE" id="PS50110">
    <property type="entry name" value="RESPONSE_REGULATORY"/>
    <property type="match status" value="1"/>
</dbReference>
<dbReference type="SUPFAM" id="SSF52172">
    <property type="entry name" value="CheY-like"/>
    <property type="match status" value="1"/>
</dbReference>
<keyword evidence="17" id="KW-0418">Kinase</keyword>
<dbReference type="PROSITE" id="PS50109">
    <property type="entry name" value="HIS_KIN"/>
    <property type="match status" value="1"/>
</dbReference>
<dbReference type="InterPro" id="IPR000700">
    <property type="entry name" value="PAS-assoc_C"/>
</dbReference>
<feature type="domain" description="PAS" evidence="15">
    <location>
        <begin position="454"/>
        <end position="527"/>
    </location>
</feature>
<dbReference type="Gene3D" id="1.20.120.160">
    <property type="entry name" value="HPT domain"/>
    <property type="match status" value="1"/>
</dbReference>
<keyword evidence="9 12" id="KW-0472">Membrane</keyword>
<dbReference type="CDD" id="cd16922">
    <property type="entry name" value="HATPase_EvgS-ArcB-TorS-like"/>
    <property type="match status" value="1"/>
</dbReference>
<sequence length="1096" mass="117444">MLSNGPSGSRLGLGGGLKVMAVLVGLGIPALVAGSLYQQRGQELHAAEVNTANTVRALEQHAARTVETVDTFLQAVVSLAGSPTGSLSPETIHAALRDKLAQSNDLTNILILDAHGDALHEAVGFPARSTDRRDHDYLQKLRDDPNGTLFIGSPITGRRTKLPILPIARRINHADGSFAGVIVATLKASAFQSVFDGFDLGPNSTLGLWRSDGTLLVRAPHVPALIGKNYAATENYKRYVQPKDTRPFWSAGSTDGIERVLALGFVPSYPLYVSATQARDTALAGWRQAVWMQGGIAGGLTLVVVVALLALARALTQRRRSEEALAESEALHRLLSENSSDMIAVKPTFESRRSYVSPASVKVAGWAPDEFAGMLPSAYVHPDDLDRVQAEYATLTRDTPSVTSTHRVRHKAGHWIWAEATFALVSPGTSEERVIATSRNVTARRMAEDALMESEGRYRLLAEAATDMIVLADVEGVRRYVSPASRALLGYEPEELVGTHPAAMSHPEDAHILAGTFDRLRDGVTEQVSEMYRLRRKDGTYVWVEAKLNLVRDKATGAPTGILSAVRDASERQRQSEELRAAKEAAEAAAEAKGEFLASMSHELRTPLNGIIGFSGLMAEGGDMALPTMQHYARLVHAASTTLLSIVNDVLDVSKLEAGSLELDLHPFAPRHLVEHAAMLLREQAAAKGLALHVEVDAEVPEVLLGDEARLRQVLLNLLSNAVKFTAKGMVWLYVDHEGRRDGLARVRFTVMDTGIGIPADKRHRLFQRFSQVDGSTARQFGGTGLGLSICKSLIEMMGGSIRVDSTEGEGSSFTFTLDLPVAEVAADAASPSPSAQSSASETGAHILLAEDVAMNQELAVAMLTRWGHSVDVVPDGAIAVDAVMRNRYDLVLMDVQMPVMDGLEATRRIRGLGGAHAELPIIAMTANVLPRDVERCRLAGADAHIGKPFVPEILRALVTHWAGTGSAGPEAGPAGGSGHDGTVLDDLGEMIGPARLATMLRRFVAELDNRLAEAPADAAGWQGVMGDAHALISTAGMLGFTALSEACRTLEQTCQTAPPDGSQPASQLQRVREEVDRARAKSAQLIAAWEARQAA</sequence>
<feature type="region of interest" description="Disordered" evidence="11">
    <location>
        <begin position="1055"/>
        <end position="1075"/>
    </location>
</feature>
<reference evidence="17" key="2">
    <citation type="submission" date="2021-08" db="EMBL/GenBank/DDBJ databases">
        <authorList>
            <person name="Tani A."/>
            <person name="Ola A."/>
            <person name="Ogura Y."/>
            <person name="Katsura K."/>
            <person name="Hayashi T."/>
        </authorList>
    </citation>
    <scope>NUCLEOTIDE SEQUENCE</scope>
    <source>
        <strain evidence="17">DSM 19015</strain>
    </source>
</reference>
<evidence type="ECO:0000313" key="18">
    <source>
        <dbReference type="Proteomes" id="UP001055125"/>
    </source>
</evidence>
<dbReference type="NCBIfam" id="TIGR00229">
    <property type="entry name" value="sensory_box"/>
    <property type="match status" value="2"/>
</dbReference>
<dbReference type="Proteomes" id="UP001055125">
    <property type="component" value="Unassembled WGS sequence"/>
</dbReference>
<dbReference type="CDD" id="cd17546">
    <property type="entry name" value="REC_hyHK_CKI1_RcsC-like"/>
    <property type="match status" value="1"/>
</dbReference>
<comment type="caution">
    <text evidence="17">The sequence shown here is derived from an EMBL/GenBank/DDBJ whole genome shotgun (WGS) entry which is preliminary data.</text>
</comment>
<name>A0ABQ4S0M9_9HYPH</name>
<evidence type="ECO:0000256" key="8">
    <source>
        <dbReference type="ARBA" id="ARBA00023012"/>
    </source>
</evidence>
<evidence type="ECO:0000256" key="10">
    <source>
        <dbReference type="PROSITE-ProRule" id="PRU00169"/>
    </source>
</evidence>
<dbReference type="InterPro" id="IPR001610">
    <property type="entry name" value="PAC"/>
</dbReference>
<evidence type="ECO:0000256" key="2">
    <source>
        <dbReference type="ARBA" id="ARBA00004651"/>
    </source>
</evidence>
<evidence type="ECO:0000256" key="5">
    <source>
        <dbReference type="ARBA" id="ARBA00022553"/>
    </source>
</evidence>
<accession>A0ABQ4S0M9</accession>
<dbReference type="PROSITE" id="PS50112">
    <property type="entry name" value="PAS"/>
    <property type="match status" value="2"/>
</dbReference>
<dbReference type="Pfam" id="PF01627">
    <property type="entry name" value="Hpt"/>
    <property type="match status" value="1"/>
</dbReference>
<evidence type="ECO:0000313" key="17">
    <source>
        <dbReference type="EMBL" id="GJD96683.1"/>
    </source>
</evidence>
<dbReference type="InterPro" id="IPR036890">
    <property type="entry name" value="HATPase_C_sf"/>
</dbReference>
<evidence type="ECO:0000259" key="16">
    <source>
        <dbReference type="PROSITE" id="PS50113"/>
    </source>
</evidence>
<dbReference type="InterPro" id="IPR033479">
    <property type="entry name" value="dCache_1"/>
</dbReference>
<evidence type="ECO:0000256" key="7">
    <source>
        <dbReference type="ARBA" id="ARBA00022989"/>
    </source>
</evidence>
<keyword evidence="18" id="KW-1185">Reference proteome</keyword>
<dbReference type="Pfam" id="PF02743">
    <property type="entry name" value="dCache_1"/>
    <property type="match status" value="1"/>
</dbReference>
<dbReference type="SMART" id="SM00448">
    <property type="entry name" value="REC"/>
    <property type="match status" value="1"/>
</dbReference>
<evidence type="ECO:0000256" key="4">
    <source>
        <dbReference type="ARBA" id="ARBA00022475"/>
    </source>
</evidence>
<keyword evidence="17" id="KW-0808">Transferase</keyword>
<dbReference type="SMART" id="SM00086">
    <property type="entry name" value="PAC"/>
    <property type="match status" value="2"/>
</dbReference>
<dbReference type="InterPro" id="IPR005467">
    <property type="entry name" value="His_kinase_dom"/>
</dbReference>
<dbReference type="InterPro" id="IPR000014">
    <property type="entry name" value="PAS"/>
</dbReference>
<dbReference type="InterPro" id="IPR003661">
    <property type="entry name" value="HisK_dim/P_dom"/>
</dbReference>
<dbReference type="SUPFAM" id="SSF47384">
    <property type="entry name" value="Homodimeric domain of signal transducing histidine kinase"/>
    <property type="match status" value="1"/>
</dbReference>
<dbReference type="SMART" id="SM00091">
    <property type="entry name" value="PAS"/>
    <property type="match status" value="2"/>
</dbReference>
<gene>
    <name evidence="17" type="primary">rcsC_33</name>
    <name evidence="17" type="ORF">OCOJLMKI_3907</name>
</gene>
<keyword evidence="7 12" id="KW-1133">Transmembrane helix</keyword>
<dbReference type="InterPro" id="IPR003594">
    <property type="entry name" value="HATPase_dom"/>
</dbReference>
<protein>
    <recommendedName>
        <fullName evidence="3">histidine kinase</fullName>
        <ecNumber evidence="3">2.7.13.3</ecNumber>
    </recommendedName>
</protein>
<evidence type="ECO:0000259" key="14">
    <source>
        <dbReference type="PROSITE" id="PS50110"/>
    </source>
</evidence>
<keyword evidence="5 10" id="KW-0597">Phosphoprotein</keyword>
<feature type="modified residue" description="4-aspartylphosphate" evidence="10">
    <location>
        <position position="895"/>
    </location>
</feature>
<reference evidence="17" key="1">
    <citation type="journal article" date="2021" name="Front. Microbiol.">
        <title>Comprehensive Comparative Genomics and Phenotyping of Methylobacterium Species.</title>
        <authorList>
            <person name="Alessa O."/>
            <person name="Ogura Y."/>
            <person name="Fujitani Y."/>
            <person name="Takami H."/>
            <person name="Hayashi T."/>
            <person name="Sahin N."/>
            <person name="Tani A."/>
        </authorList>
    </citation>
    <scope>NUCLEOTIDE SEQUENCE</scope>
    <source>
        <strain evidence="17">DSM 19015</strain>
    </source>
</reference>